<dbReference type="KEGG" id="rvi:RVIR1_00110"/>
<name>A0A2Z5USY6_9COXI</name>
<accession>A0A2Z5USY6</accession>
<proteinExistence type="inferred from homology"/>
<dbReference type="InterPro" id="IPR015867">
    <property type="entry name" value="N-reg_PII/ATP_PRibTrfase_C"/>
</dbReference>
<dbReference type="AlphaFoldDB" id="A0A2Z5USY6"/>
<sequence>MKTMDIVVVRIYITEGSHLLNKIVDYLKLEAHIPGMSVFRAINGFGETENSTASLVDLSLSLPLIIEFFTADKGKVEKIVEDLSKFVKPGHIIFWDAKTTG</sequence>
<gene>
    <name evidence="2" type="ORF">RVIR1_00110</name>
</gene>
<dbReference type="Proteomes" id="UP000282483">
    <property type="component" value="Chromosome"/>
</dbReference>
<dbReference type="PANTHER" id="PTHR35983">
    <property type="entry name" value="UPF0166 PROTEIN TM_0021"/>
    <property type="match status" value="1"/>
</dbReference>
<dbReference type="SUPFAM" id="SSF54913">
    <property type="entry name" value="GlnB-like"/>
    <property type="match status" value="1"/>
</dbReference>
<reference evidence="2 3" key="1">
    <citation type="submission" date="2017-03" db="EMBL/GenBank/DDBJ databases">
        <title>The genome sequence of Candidatus Rickettsiella viridis.</title>
        <authorList>
            <person name="Nikoh N."/>
            <person name="Tsuchida T."/>
            <person name="Yamaguchi K."/>
            <person name="Maeda T."/>
            <person name="Shigenobu S."/>
            <person name="Fukatsu T."/>
        </authorList>
    </citation>
    <scope>NUCLEOTIDE SEQUENCE [LARGE SCALE GENOMIC DNA]</scope>
    <source>
        <strain evidence="2 3">Ap-RA04</strain>
    </source>
</reference>
<dbReference type="RefSeq" id="WP_172593939.1">
    <property type="nucleotide sequence ID" value="NZ_AP018005.1"/>
</dbReference>
<dbReference type="Gene3D" id="3.30.70.120">
    <property type="match status" value="1"/>
</dbReference>
<comment type="similarity">
    <text evidence="1">Belongs to the UPF0166 family.</text>
</comment>
<dbReference type="EMBL" id="AP018005">
    <property type="protein sequence ID" value="BBB14554.1"/>
    <property type="molecule type" value="Genomic_DNA"/>
</dbReference>
<evidence type="ECO:0000313" key="2">
    <source>
        <dbReference type="EMBL" id="BBB14554.1"/>
    </source>
</evidence>
<dbReference type="InterPro" id="IPR003793">
    <property type="entry name" value="UPF0166"/>
</dbReference>
<evidence type="ECO:0000313" key="3">
    <source>
        <dbReference type="Proteomes" id="UP000282483"/>
    </source>
</evidence>
<dbReference type="PANTHER" id="PTHR35983:SF1">
    <property type="entry name" value="UPF0166 PROTEIN TM_0021"/>
    <property type="match status" value="1"/>
</dbReference>
<organism evidence="2 3">
    <name type="scientific">Candidatus Rickettsiella viridis</name>
    <dbReference type="NCBI Taxonomy" id="676208"/>
    <lineage>
        <taxon>Bacteria</taxon>
        <taxon>Pseudomonadati</taxon>
        <taxon>Pseudomonadota</taxon>
        <taxon>Gammaproteobacteria</taxon>
        <taxon>Legionellales</taxon>
        <taxon>Coxiellaceae</taxon>
        <taxon>Rickettsiella</taxon>
    </lineage>
</organism>
<protein>
    <submittedName>
        <fullName evidence="2">Uncharacterized protein</fullName>
    </submittedName>
</protein>
<evidence type="ECO:0000256" key="1">
    <source>
        <dbReference type="ARBA" id="ARBA00010554"/>
    </source>
</evidence>
<dbReference type="Pfam" id="PF02641">
    <property type="entry name" value="DUF190"/>
    <property type="match status" value="1"/>
</dbReference>
<dbReference type="InterPro" id="IPR011322">
    <property type="entry name" value="N-reg_PII-like_a/b"/>
</dbReference>
<keyword evidence="3" id="KW-1185">Reference proteome</keyword>